<gene>
    <name evidence="1" type="ORF">GSTENG00022065001</name>
</gene>
<reference evidence="1" key="1">
    <citation type="journal article" date="2004" name="Nature">
        <title>Genome duplication in the teleost fish Tetraodon nigroviridis reveals the early vertebrate proto-karyotype.</title>
        <authorList>
            <person name="Jaillon O."/>
            <person name="Aury J.-M."/>
            <person name="Brunet F."/>
            <person name="Petit J.-L."/>
            <person name="Stange-Thomann N."/>
            <person name="Mauceli E."/>
            <person name="Bouneau L."/>
            <person name="Fischer C."/>
            <person name="Ozouf-Costaz C."/>
            <person name="Bernot A."/>
            <person name="Nicaud S."/>
            <person name="Jaffe D."/>
            <person name="Fisher S."/>
            <person name="Lutfalla G."/>
            <person name="Dossat C."/>
            <person name="Segurens B."/>
            <person name="Dasilva C."/>
            <person name="Salanoubat M."/>
            <person name="Levy M."/>
            <person name="Boudet N."/>
            <person name="Castellano S."/>
            <person name="Anthouard V."/>
            <person name="Jubin C."/>
            <person name="Castelli V."/>
            <person name="Katinka M."/>
            <person name="Vacherie B."/>
            <person name="Biemont C."/>
            <person name="Skalli Z."/>
            <person name="Cattolico L."/>
            <person name="Poulain J."/>
            <person name="De Berardinis V."/>
            <person name="Cruaud C."/>
            <person name="Duprat S."/>
            <person name="Brottier P."/>
            <person name="Coutanceau J.-P."/>
            <person name="Gouzy J."/>
            <person name="Parra G."/>
            <person name="Lardier G."/>
            <person name="Chapple C."/>
            <person name="McKernan K.J."/>
            <person name="McEwan P."/>
            <person name="Bosak S."/>
            <person name="Kellis M."/>
            <person name="Volff J.-N."/>
            <person name="Guigo R."/>
            <person name="Zody M.C."/>
            <person name="Mesirov J."/>
            <person name="Lindblad-Toh K."/>
            <person name="Birren B."/>
            <person name="Nusbaum C."/>
            <person name="Kahn D."/>
            <person name="Robinson-Rechavi M."/>
            <person name="Laudet V."/>
            <person name="Schachter V."/>
            <person name="Quetier F."/>
            <person name="Saurin W."/>
            <person name="Scarpelli C."/>
            <person name="Wincker P."/>
            <person name="Lander E.S."/>
            <person name="Weissenbach J."/>
            <person name="Roest Crollius H."/>
        </authorList>
    </citation>
    <scope>NUCLEOTIDE SEQUENCE [LARGE SCALE GENOMIC DNA]</scope>
</reference>
<reference evidence="1" key="2">
    <citation type="submission" date="2004-02" db="EMBL/GenBank/DDBJ databases">
        <authorList>
            <consortium name="Genoscope"/>
            <consortium name="Whitehead Institute Centre for Genome Research"/>
        </authorList>
    </citation>
    <scope>NUCLEOTIDE SEQUENCE</scope>
</reference>
<dbReference type="KEGG" id="tng:GSTEN00022065G001"/>
<organism evidence="1">
    <name type="scientific">Tetraodon nigroviridis</name>
    <name type="common">Spotted green pufferfish</name>
    <name type="synonym">Chelonodon nigroviridis</name>
    <dbReference type="NCBI Taxonomy" id="99883"/>
    <lineage>
        <taxon>Eukaryota</taxon>
        <taxon>Metazoa</taxon>
        <taxon>Chordata</taxon>
        <taxon>Craniata</taxon>
        <taxon>Vertebrata</taxon>
        <taxon>Euteleostomi</taxon>
        <taxon>Actinopterygii</taxon>
        <taxon>Neopterygii</taxon>
        <taxon>Teleostei</taxon>
        <taxon>Neoteleostei</taxon>
        <taxon>Acanthomorphata</taxon>
        <taxon>Eupercaria</taxon>
        <taxon>Tetraodontiformes</taxon>
        <taxon>Tetradontoidea</taxon>
        <taxon>Tetraodontidae</taxon>
        <taxon>Tetraodon</taxon>
    </lineage>
</organism>
<accession>Q4S944</accession>
<protein>
    <submittedName>
        <fullName evidence="1">Chromosome 3 SCAF14700, whole genome shotgun sequence</fullName>
    </submittedName>
</protein>
<proteinExistence type="predicted"/>
<name>Q4S944_TETNG</name>
<sequence length="32" mass="3821">MECSNQNVSTQTCISLHHSKLCRRWLKRTCRT</sequence>
<dbReference type="AlphaFoldDB" id="Q4S944"/>
<dbReference type="EMBL" id="CAAE01014700">
    <property type="protein sequence ID" value="CAG02838.1"/>
    <property type="molecule type" value="Genomic_DNA"/>
</dbReference>
<evidence type="ECO:0000313" key="1">
    <source>
        <dbReference type="EMBL" id="CAG02838.1"/>
    </source>
</evidence>